<dbReference type="InParanoid" id="A0A6C2YJI7"/>
<dbReference type="EMBL" id="LR586016">
    <property type="protein sequence ID" value="VIP01275.1"/>
    <property type="molecule type" value="Genomic_DNA"/>
</dbReference>
<keyword evidence="4" id="KW-1185">Reference proteome</keyword>
<dbReference type="SMART" id="SM00327">
    <property type="entry name" value="VWA"/>
    <property type="match status" value="1"/>
</dbReference>
<reference evidence="3" key="1">
    <citation type="submission" date="2019-04" db="EMBL/GenBank/DDBJ databases">
        <authorList>
            <consortium name="Science for Life Laboratories"/>
        </authorList>
    </citation>
    <scope>NUCLEOTIDE SEQUENCE</scope>
    <source>
        <strain evidence="3">MBLW1</strain>
    </source>
</reference>
<dbReference type="InterPro" id="IPR024163">
    <property type="entry name" value="Aerotolerance_reg_N"/>
</dbReference>
<sequence>MWEFTTPWALVGLPLIAGWAWWCHRRSVRALPFSDLRLIPQFSVGNHSRIIRIPGWLEIGMLVAMVVAIAEPRRPDPDSRERLPSDAIAMVIVLDTSGSMGAVDFPERPGGPLISRLDAARRTLRLVLLGGPGPNGEPFPGRMGDQIGLVTFSSWPDPVCPLTLAHSVLLRMLDDVRPSTLLTDGSNVGDAIVQGLLLLERATPQRKLLLLLSDGEHNFERDGDAKPKKPRQAAQLAAAMGVPILAIDIGGEPIPPRPGSDESAQAAYQQRLDGRATLTRIAELTQGQMLPASNALQLQDAFQQVDRLERTPVPSYRYRETWSARPLLIGIALILGIGAWLLRWTIARVIPS</sequence>
<dbReference type="Proteomes" id="UP000464378">
    <property type="component" value="Chromosome"/>
</dbReference>
<name>A0A6C2YJI7_9BACT</name>
<feature type="transmembrane region" description="Helical" evidence="1">
    <location>
        <begin position="327"/>
        <end position="346"/>
    </location>
</feature>
<dbReference type="PROSITE" id="PS50234">
    <property type="entry name" value="VWFA"/>
    <property type="match status" value="1"/>
</dbReference>
<dbReference type="AlphaFoldDB" id="A0A6C2YJI7"/>
<dbReference type="Pfam" id="PF07584">
    <property type="entry name" value="BatA"/>
    <property type="match status" value="1"/>
</dbReference>
<feature type="domain" description="VWFA" evidence="2">
    <location>
        <begin position="89"/>
        <end position="305"/>
    </location>
</feature>
<evidence type="ECO:0000313" key="3">
    <source>
        <dbReference type="EMBL" id="VIP01275.1"/>
    </source>
</evidence>
<proteinExistence type="predicted"/>
<dbReference type="PANTHER" id="PTHR37947">
    <property type="entry name" value="BLL2462 PROTEIN"/>
    <property type="match status" value="1"/>
</dbReference>
<evidence type="ECO:0000256" key="1">
    <source>
        <dbReference type="SAM" id="Phobius"/>
    </source>
</evidence>
<keyword evidence="1" id="KW-0472">Membrane</keyword>
<dbReference type="EMBL" id="LR593887">
    <property type="protein sequence ID" value="VTR97976.1"/>
    <property type="molecule type" value="Genomic_DNA"/>
</dbReference>
<dbReference type="SUPFAM" id="SSF53300">
    <property type="entry name" value="vWA-like"/>
    <property type="match status" value="1"/>
</dbReference>
<dbReference type="Pfam" id="PF13519">
    <property type="entry name" value="VWA_2"/>
    <property type="match status" value="1"/>
</dbReference>
<keyword evidence="1" id="KW-1133">Transmembrane helix</keyword>
<dbReference type="Gene3D" id="3.40.50.410">
    <property type="entry name" value="von Willebrand factor, type A domain"/>
    <property type="match status" value="1"/>
</dbReference>
<gene>
    <name evidence="3" type="ORF">GMBLW1_26850</name>
</gene>
<keyword evidence="1" id="KW-0812">Transmembrane</keyword>
<dbReference type="InterPro" id="IPR036465">
    <property type="entry name" value="vWFA_dom_sf"/>
</dbReference>
<evidence type="ECO:0000259" key="2">
    <source>
        <dbReference type="PROSITE" id="PS50234"/>
    </source>
</evidence>
<accession>A0A6C2YJI7</accession>
<protein>
    <recommendedName>
        <fullName evidence="2">VWFA domain-containing protein</fullName>
    </recommendedName>
</protein>
<dbReference type="InterPro" id="IPR002035">
    <property type="entry name" value="VWF_A"/>
</dbReference>
<dbReference type="PANTHER" id="PTHR37947:SF1">
    <property type="entry name" value="BLL2462 PROTEIN"/>
    <property type="match status" value="1"/>
</dbReference>
<dbReference type="KEGG" id="tim:GMBLW1_26850"/>
<evidence type="ECO:0000313" key="4">
    <source>
        <dbReference type="Proteomes" id="UP000464378"/>
    </source>
</evidence>
<organism evidence="3">
    <name type="scientific">Tuwongella immobilis</name>
    <dbReference type="NCBI Taxonomy" id="692036"/>
    <lineage>
        <taxon>Bacteria</taxon>
        <taxon>Pseudomonadati</taxon>
        <taxon>Planctomycetota</taxon>
        <taxon>Planctomycetia</taxon>
        <taxon>Gemmatales</taxon>
        <taxon>Gemmataceae</taxon>
        <taxon>Tuwongella</taxon>
    </lineage>
</organism>